<evidence type="ECO:0000256" key="1">
    <source>
        <dbReference type="ARBA" id="ARBA00022679"/>
    </source>
</evidence>
<reference evidence="5" key="1">
    <citation type="submission" date="2021-01" db="EMBL/GenBank/DDBJ databases">
        <authorList>
            <person name="Corre E."/>
            <person name="Pelletier E."/>
            <person name="Niang G."/>
            <person name="Scheremetjew M."/>
            <person name="Finn R."/>
            <person name="Kale V."/>
            <person name="Holt S."/>
            <person name="Cochrane G."/>
            <person name="Meng A."/>
            <person name="Brown T."/>
            <person name="Cohen L."/>
        </authorList>
    </citation>
    <scope>NUCLEOTIDE SEQUENCE</scope>
    <source>
        <strain evidence="5">CCMP1243</strain>
    </source>
</reference>
<dbReference type="PROSITE" id="PS51186">
    <property type="entry name" value="GNAT"/>
    <property type="match status" value="1"/>
</dbReference>
<proteinExistence type="predicted"/>
<accession>A0A7S2WC10</accession>
<dbReference type="Gene3D" id="3.40.630.30">
    <property type="match status" value="1"/>
</dbReference>
<sequence length="298" mass="30691">MAGARSVPVLDFRFADEEDVDDIVRVVNDAFAGPDHSFRAGPRLARPLVVEDTDRPGQARWLLLETPAPEENVVASVRLQLDDDAGLGRGKMAILTALAVHPDWRGKGVGSLLLRKCEASSRGLGCRSISIDLPMSAESVQSWLSRRGWKQLGGGLWEGDGYDRAMNYVTYVRDLTCKPGSGAPISAPASSVVADPSPGSSTVADAGIALGLATSMAELLGSLPPAGAADAAGSALPAPAQAPAAPPRPPAAAASGTGGEDLEGLLGQLMSQLQTESGRAQFTALATAEEANSFGKPV</sequence>
<evidence type="ECO:0000256" key="2">
    <source>
        <dbReference type="ARBA" id="ARBA00023315"/>
    </source>
</evidence>
<gene>
    <name evidence="5" type="ORF">RMAR1173_LOCUS7464</name>
</gene>
<dbReference type="PANTHER" id="PTHR43877">
    <property type="entry name" value="AMINOALKYLPHOSPHONATE N-ACETYLTRANSFERASE-RELATED-RELATED"/>
    <property type="match status" value="1"/>
</dbReference>
<keyword evidence="2" id="KW-0012">Acyltransferase</keyword>
<feature type="region of interest" description="Disordered" evidence="3">
    <location>
        <begin position="228"/>
        <end position="262"/>
    </location>
</feature>
<evidence type="ECO:0000313" key="5">
    <source>
        <dbReference type="EMBL" id="CAD9679243.1"/>
    </source>
</evidence>
<protein>
    <recommendedName>
        <fullName evidence="4">N-acetyltransferase domain-containing protein</fullName>
    </recommendedName>
</protein>
<dbReference type="Pfam" id="PF00583">
    <property type="entry name" value="Acetyltransf_1"/>
    <property type="match status" value="1"/>
</dbReference>
<dbReference type="GO" id="GO:0016747">
    <property type="term" value="F:acyltransferase activity, transferring groups other than amino-acyl groups"/>
    <property type="evidence" value="ECO:0007669"/>
    <property type="project" value="InterPro"/>
</dbReference>
<organism evidence="5">
    <name type="scientific">Rhizochromulina marina</name>
    <dbReference type="NCBI Taxonomy" id="1034831"/>
    <lineage>
        <taxon>Eukaryota</taxon>
        <taxon>Sar</taxon>
        <taxon>Stramenopiles</taxon>
        <taxon>Ochrophyta</taxon>
        <taxon>Dictyochophyceae</taxon>
        <taxon>Rhizochromulinales</taxon>
        <taxon>Rhizochromulina</taxon>
    </lineage>
</organism>
<dbReference type="EMBL" id="HBHJ01011457">
    <property type="protein sequence ID" value="CAD9679243.1"/>
    <property type="molecule type" value="Transcribed_RNA"/>
</dbReference>
<dbReference type="SUPFAM" id="SSF55729">
    <property type="entry name" value="Acyl-CoA N-acyltransferases (Nat)"/>
    <property type="match status" value="1"/>
</dbReference>
<dbReference type="CDD" id="cd04301">
    <property type="entry name" value="NAT_SF"/>
    <property type="match status" value="1"/>
</dbReference>
<dbReference type="AlphaFoldDB" id="A0A7S2WC10"/>
<evidence type="ECO:0000256" key="3">
    <source>
        <dbReference type="SAM" id="MobiDB-lite"/>
    </source>
</evidence>
<dbReference type="InterPro" id="IPR000182">
    <property type="entry name" value="GNAT_dom"/>
</dbReference>
<name>A0A7S2WC10_9STRA</name>
<dbReference type="PANTHER" id="PTHR43877:SF1">
    <property type="entry name" value="ACETYLTRANSFERASE"/>
    <property type="match status" value="1"/>
</dbReference>
<dbReference type="InterPro" id="IPR050832">
    <property type="entry name" value="Bact_Acetyltransf"/>
</dbReference>
<feature type="compositionally biased region" description="Low complexity" evidence="3">
    <location>
        <begin position="228"/>
        <end position="243"/>
    </location>
</feature>
<evidence type="ECO:0000259" key="4">
    <source>
        <dbReference type="PROSITE" id="PS51186"/>
    </source>
</evidence>
<dbReference type="InterPro" id="IPR016181">
    <property type="entry name" value="Acyl_CoA_acyltransferase"/>
</dbReference>
<keyword evidence="1" id="KW-0808">Transferase</keyword>
<feature type="domain" description="N-acetyltransferase" evidence="4">
    <location>
        <begin position="10"/>
        <end position="169"/>
    </location>
</feature>